<accession>A0ACB8EDV6</accession>
<organism evidence="1 2">
    <name type="scientific">Sphaerodactylus townsendi</name>
    <dbReference type="NCBI Taxonomy" id="933632"/>
    <lineage>
        <taxon>Eukaryota</taxon>
        <taxon>Metazoa</taxon>
        <taxon>Chordata</taxon>
        <taxon>Craniata</taxon>
        <taxon>Vertebrata</taxon>
        <taxon>Euteleostomi</taxon>
        <taxon>Lepidosauria</taxon>
        <taxon>Squamata</taxon>
        <taxon>Bifurcata</taxon>
        <taxon>Gekkota</taxon>
        <taxon>Sphaerodactylidae</taxon>
        <taxon>Sphaerodactylus</taxon>
    </lineage>
</organism>
<reference evidence="1" key="1">
    <citation type="submission" date="2021-08" db="EMBL/GenBank/DDBJ databases">
        <title>The first chromosome-level gecko genome reveals the dynamic sex chromosomes of Neotropical dwarf geckos (Sphaerodactylidae: Sphaerodactylus).</title>
        <authorList>
            <person name="Pinto B.J."/>
            <person name="Keating S.E."/>
            <person name="Gamble T."/>
        </authorList>
    </citation>
    <scope>NUCLEOTIDE SEQUENCE</scope>
    <source>
        <strain evidence="1">TG3544</strain>
    </source>
</reference>
<comment type="caution">
    <text evidence="1">The sequence shown here is derived from an EMBL/GenBank/DDBJ whole genome shotgun (WGS) entry which is preliminary data.</text>
</comment>
<evidence type="ECO:0000313" key="1">
    <source>
        <dbReference type="EMBL" id="KAH7990523.1"/>
    </source>
</evidence>
<dbReference type="Proteomes" id="UP000827872">
    <property type="component" value="Linkage Group LG16"/>
</dbReference>
<sequence>MERHRAPPPRLIPRISLAVTGPPDPTTGAWREKKKHQPYVWVSITEELVEDVAEFPTEDSVAGERQAVHDRPEGVGSFLVVRPQDAWYFPRNERMSSLEPEREVGTLACRIWQLPCSAAAAKNRSLNTVGGAIGGDYQADHPEN</sequence>
<evidence type="ECO:0000313" key="2">
    <source>
        <dbReference type="Proteomes" id="UP000827872"/>
    </source>
</evidence>
<keyword evidence="2" id="KW-1185">Reference proteome</keyword>
<gene>
    <name evidence="1" type="ORF">K3G42_007953</name>
</gene>
<dbReference type="EMBL" id="CM037629">
    <property type="protein sequence ID" value="KAH7990523.1"/>
    <property type="molecule type" value="Genomic_DNA"/>
</dbReference>
<protein>
    <submittedName>
        <fullName evidence="1">Uncharacterized protein</fullName>
    </submittedName>
</protein>
<name>A0ACB8EDV6_9SAUR</name>
<proteinExistence type="predicted"/>